<proteinExistence type="predicted"/>
<name>A0ABR2ISY3_9PEZI</name>
<accession>A0ABR2ISY3</accession>
<dbReference type="EMBL" id="JAPCWZ010000004">
    <property type="protein sequence ID" value="KAK8867936.1"/>
    <property type="molecule type" value="Genomic_DNA"/>
</dbReference>
<sequence>MGLMIREGNGFVEFETWCEVLTLHEPHARDNKFTIRYVGTRERPKRPIDRLEEDLSDRRGGILAEFQSAIRFLYPDKPGQTRPDDNDGPRRQHNG</sequence>
<gene>
    <name evidence="2" type="ORF">PGQ11_006514</name>
</gene>
<organism evidence="2 3">
    <name type="scientific">Apiospora arundinis</name>
    <dbReference type="NCBI Taxonomy" id="335852"/>
    <lineage>
        <taxon>Eukaryota</taxon>
        <taxon>Fungi</taxon>
        <taxon>Dikarya</taxon>
        <taxon>Ascomycota</taxon>
        <taxon>Pezizomycotina</taxon>
        <taxon>Sordariomycetes</taxon>
        <taxon>Xylariomycetidae</taxon>
        <taxon>Amphisphaeriales</taxon>
        <taxon>Apiosporaceae</taxon>
        <taxon>Apiospora</taxon>
    </lineage>
</organism>
<keyword evidence="3" id="KW-1185">Reference proteome</keyword>
<protein>
    <submittedName>
        <fullName evidence="2">Uncharacterized protein</fullName>
    </submittedName>
</protein>
<reference evidence="2 3" key="1">
    <citation type="journal article" date="2024" name="IMA Fungus">
        <title>Apiospora arundinis, a panoply of carbohydrate-active enzymes and secondary metabolites.</title>
        <authorList>
            <person name="Sorensen T."/>
            <person name="Petersen C."/>
            <person name="Muurmann A.T."/>
            <person name="Christiansen J.V."/>
            <person name="Brundto M.L."/>
            <person name="Overgaard C.K."/>
            <person name="Boysen A.T."/>
            <person name="Wollenberg R.D."/>
            <person name="Larsen T.O."/>
            <person name="Sorensen J.L."/>
            <person name="Nielsen K.L."/>
            <person name="Sondergaard T.E."/>
        </authorList>
    </citation>
    <scope>NUCLEOTIDE SEQUENCE [LARGE SCALE GENOMIC DNA]</scope>
    <source>
        <strain evidence="2 3">AAU 773</strain>
    </source>
</reference>
<evidence type="ECO:0000313" key="3">
    <source>
        <dbReference type="Proteomes" id="UP001390339"/>
    </source>
</evidence>
<feature type="compositionally biased region" description="Basic and acidic residues" evidence="1">
    <location>
        <begin position="82"/>
        <end position="95"/>
    </location>
</feature>
<dbReference type="Proteomes" id="UP001390339">
    <property type="component" value="Unassembled WGS sequence"/>
</dbReference>
<evidence type="ECO:0000256" key="1">
    <source>
        <dbReference type="SAM" id="MobiDB-lite"/>
    </source>
</evidence>
<evidence type="ECO:0000313" key="2">
    <source>
        <dbReference type="EMBL" id="KAK8867936.1"/>
    </source>
</evidence>
<feature type="region of interest" description="Disordered" evidence="1">
    <location>
        <begin position="74"/>
        <end position="95"/>
    </location>
</feature>
<comment type="caution">
    <text evidence="2">The sequence shown here is derived from an EMBL/GenBank/DDBJ whole genome shotgun (WGS) entry which is preliminary data.</text>
</comment>